<evidence type="ECO:0000313" key="3">
    <source>
        <dbReference type="Proteomes" id="UP000077266"/>
    </source>
</evidence>
<keyword evidence="3" id="KW-1185">Reference proteome</keyword>
<feature type="region of interest" description="Disordered" evidence="1">
    <location>
        <begin position="114"/>
        <end position="134"/>
    </location>
</feature>
<dbReference type="Proteomes" id="UP000077266">
    <property type="component" value="Unassembled WGS sequence"/>
</dbReference>
<evidence type="ECO:0000256" key="1">
    <source>
        <dbReference type="SAM" id="MobiDB-lite"/>
    </source>
</evidence>
<proteinExistence type="predicted"/>
<dbReference type="AlphaFoldDB" id="A0A165J0I5"/>
<dbReference type="EMBL" id="KV425978">
    <property type="protein sequence ID" value="KZV94144.1"/>
    <property type="molecule type" value="Genomic_DNA"/>
</dbReference>
<feature type="compositionally biased region" description="Basic residues" evidence="1">
    <location>
        <begin position="47"/>
        <end position="57"/>
    </location>
</feature>
<dbReference type="InParanoid" id="A0A165J0I5"/>
<organism evidence="2 3">
    <name type="scientific">Exidia glandulosa HHB12029</name>
    <dbReference type="NCBI Taxonomy" id="1314781"/>
    <lineage>
        <taxon>Eukaryota</taxon>
        <taxon>Fungi</taxon>
        <taxon>Dikarya</taxon>
        <taxon>Basidiomycota</taxon>
        <taxon>Agaricomycotina</taxon>
        <taxon>Agaricomycetes</taxon>
        <taxon>Auriculariales</taxon>
        <taxon>Exidiaceae</taxon>
        <taxon>Exidia</taxon>
    </lineage>
</organism>
<name>A0A165J0I5_EXIGL</name>
<evidence type="ECO:0000313" key="2">
    <source>
        <dbReference type="EMBL" id="KZV94144.1"/>
    </source>
</evidence>
<sequence length="182" mass="19403">MIAASSSAKSIASLASVKSLRTFKLDTLRSDLFDAHSVIRTGFAAVTHRRREKKRGANAKTATAPEPIADSPAGLEASSSATSIASSKSLDTFRLDMLSRVGCDAGRTLEAGLAAHRRRDKKRSTNAKTAPAAAAGKLSTLQTKADNPAARRVPAMTSDEMIRSLRLKLHQMRTDLDINASQ</sequence>
<feature type="compositionally biased region" description="Basic residues" evidence="1">
    <location>
        <begin position="115"/>
        <end position="125"/>
    </location>
</feature>
<protein>
    <submittedName>
        <fullName evidence="2">Uncharacterized protein</fullName>
    </submittedName>
</protein>
<feature type="region of interest" description="Disordered" evidence="1">
    <location>
        <begin position="47"/>
        <end position="80"/>
    </location>
</feature>
<accession>A0A165J0I5</accession>
<gene>
    <name evidence="2" type="ORF">EXIGLDRAFT_767435</name>
</gene>
<reference evidence="2 3" key="1">
    <citation type="journal article" date="2016" name="Mol. Biol. Evol.">
        <title>Comparative Genomics of Early-Diverging Mushroom-Forming Fungi Provides Insights into the Origins of Lignocellulose Decay Capabilities.</title>
        <authorList>
            <person name="Nagy L.G."/>
            <person name="Riley R."/>
            <person name="Tritt A."/>
            <person name="Adam C."/>
            <person name="Daum C."/>
            <person name="Floudas D."/>
            <person name="Sun H."/>
            <person name="Yadav J.S."/>
            <person name="Pangilinan J."/>
            <person name="Larsson K.H."/>
            <person name="Matsuura K."/>
            <person name="Barry K."/>
            <person name="Labutti K."/>
            <person name="Kuo R."/>
            <person name="Ohm R.A."/>
            <person name="Bhattacharya S.S."/>
            <person name="Shirouzu T."/>
            <person name="Yoshinaga Y."/>
            <person name="Martin F.M."/>
            <person name="Grigoriev I.V."/>
            <person name="Hibbett D.S."/>
        </authorList>
    </citation>
    <scope>NUCLEOTIDE SEQUENCE [LARGE SCALE GENOMIC DNA]</scope>
    <source>
        <strain evidence="2 3">HHB12029</strain>
    </source>
</reference>